<comment type="similarity">
    <text evidence="2">Belongs to the ABC transporter superfamily.</text>
</comment>
<keyword evidence="5" id="KW-0547">Nucleotide-binding</keyword>
<dbReference type="GO" id="GO:0016887">
    <property type="term" value="F:ATP hydrolysis activity"/>
    <property type="evidence" value="ECO:0007669"/>
    <property type="project" value="InterPro"/>
</dbReference>
<gene>
    <name evidence="10" type="ORF">GJG86_14780</name>
    <name evidence="11" type="ORF">GJG86_14895</name>
</gene>
<accession>A0A6N7RQW1</accession>
<dbReference type="InterPro" id="IPR050388">
    <property type="entry name" value="ABC_Ni/Peptide_Import"/>
</dbReference>
<dbReference type="Proteomes" id="UP000438093">
    <property type="component" value="Unassembled WGS sequence"/>
</dbReference>
<dbReference type="InterPro" id="IPR003439">
    <property type="entry name" value="ABC_transporter-like_ATP-bd"/>
</dbReference>
<evidence type="ECO:0000313" key="12">
    <source>
        <dbReference type="Proteomes" id="UP000438093"/>
    </source>
</evidence>
<evidence type="ECO:0000256" key="7">
    <source>
        <dbReference type="ARBA" id="ARBA00023136"/>
    </source>
</evidence>
<feature type="domain" description="ABC transporter" evidence="9">
    <location>
        <begin position="3"/>
        <end position="253"/>
    </location>
</feature>
<evidence type="ECO:0000313" key="10">
    <source>
        <dbReference type="EMBL" id="MRX83743.1"/>
    </source>
</evidence>
<reference evidence="12" key="1">
    <citation type="submission" date="2019-08" db="EMBL/GenBank/DDBJ databases">
        <title>Arthrobacter sp. nov., isolated from plateau pika and Tibetan wild ass.</title>
        <authorList>
            <person name="Ge Y."/>
        </authorList>
    </citation>
    <scope>NUCLEOTIDE SEQUENCE [LARGE SCALE GENOMIC DNA]</scope>
    <source>
        <strain evidence="12">HF-4214</strain>
    </source>
</reference>
<dbReference type="CDD" id="cd03257">
    <property type="entry name" value="ABC_NikE_OppD_transporters"/>
    <property type="match status" value="1"/>
</dbReference>
<dbReference type="InterPro" id="IPR017871">
    <property type="entry name" value="ABC_transporter-like_CS"/>
</dbReference>
<evidence type="ECO:0000256" key="3">
    <source>
        <dbReference type="ARBA" id="ARBA00022448"/>
    </source>
</evidence>
<dbReference type="GO" id="GO:0015833">
    <property type="term" value="P:peptide transport"/>
    <property type="evidence" value="ECO:0007669"/>
    <property type="project" value="InterPro"/>
</dbReference>
<proteinExistence type="inferred from homology"/>
<dbReference type="InterPro" id="IPR003593">
    <property type="entry name" value="AAA+_ATPase"/>
</dbReference>
<keyword evidence="3" id="KW-0813">Transport</keyword>
<dbReference type="GO" id="GO:0005886">
    <property type="term" value="C:plasma membrane"/>
    <property type="evidence" value="ECO:0007669"/>
    <property type="project" value="UniProtKB-SubCell"/>
</dbReference>
<dbReference type="EMBL" id="VTFY01000014">
    <property type="protein sequence ID" value="MRX83743.1"/>
    <property type="molecule type" value="Genomic_DNA"/>
</dbReference>
<evidence type="ECO:0000256" key="8">
    <source>
        <dbReference type="SAM" id="Coils"/>
    </source>
</evidence>
<comment type="caution">
    <text evidence="10">The sequence shown here is derived from an EMBL/GenBank/DDBJ whole genome shotgun (WGS) entry which is preliminary data.</text>
</comment>
<evidence type="ECO:0000259" key="9">
    <source>
        <dbReference type="PROSITE" id="PS50893"/>
    </source>
</evidence>
<sequence>MLLSVKNLSTEFPVKKGIVRAVEDVSFDVDAGEILAIVGESGSGKSVTSLSVMGLLAEPGHVAGGSMEFEGKDLATLSEKQYRELRGNDMAMIFQEPMTSLNPVYRVGNQIVEAIRTHEKVSKAEAKARAVDLLRKVGIPSPEARINDYPHQMSGGMRQRVMIAMALACNPKLLIADEPTTALDVTIQAQILDLLRRLRDDTGMAVLLITHDLGVVSETADRVVVMYCGQVVEEAEVRTLFDHPMHPYTLGLLKSIPRLEDDDTKRLYMIKGMVPNPLEMPPGCHFSDRCDSCMDICRTKVPDLVDLDGHKVRCFLYENADGDALSAAAIAQGEAEALADVEAAREMETAEALLAAEELREAELEEQETEEEANR</sequence>
<keyword evidence="12" id="KW-1185">Reference proteome</keyword>
<reference evidence="10" key="2">
    <citation type="submission" date="2019-08" db="EMBL/GenBank/DDBJ databases">
        <authorList>
            <person name="Ge Y."/>
        </authorList>
    </citation>
    <scope>NUCLEOTIDE SEQUENCE</scope>
    <source>
        <strain evidence="10">HF-4214</strain>
    </source>
</reference>
<name>A0A6N7RQW1_9ACTN</name>
<dbReference type="EMBL" id="VTFY01000016">
    <property type="protein sequence ID" value="MRX83766.1"/>
    <property type="molecule type" value="Genomic_DNA"/>
</dbReference>
<evidence type="ECO:0000313" key="11">
    <source>
        <dbReference type="EMBL" id="MRX83766.1"/>
    </source>
</evidence>
<dbReference type="SUPFAM" id="SSF52540">
    <property type="entry name" value="P-loop containing nucleoside triphosphate hydrolases"/>
    <property type="match status" value="1"/>
</dbReference>
<comment type="subcellular location">
    <subcellularLocation>
        <location evidence="1">Cell membrane</location>
        <topology evidence="1">Peripheral membrane protein</topology>
    </subcellularLocation>
</comment>
<keyword evidence="6 10" id="KW-0067">ATP-binding</keyword>
<dbReference type="RefSeq" id="WP_328596234.1">
    <property type="nucleotide sequence ID" value="NZ_VTFY01000014.1"/>
</dbReference>
<dbReference type="InterPro" id="IPR027417">
    <property type="entry name" value="P-loop_NTPase"/>
</dbReference>
<dbReference type="AlphaFoldDB" id="A0A6N7RQW1"/>
<evidence type="ECO:0000256" key="6">
    <source>
        <dbReference type="ARBA" id="ARBA00022840"/>
    </source>
</evidence>
<dbReference type="NCBIfam" id="TIGR01727">
    <property type="entry name" value="oligo_HPY"/>
    <property type="match status" value="1"/>
</dbReference>
<dbReference type="SMART" id="SM00382">
    <property type="entry name" value="AAA"/>
    <property type="match status" value="1"/>
</dbReference>
<dbReference type="PROSITE" id="PS50893">
    <property type="entry name" value="ABC_TRANSPORTER_2"/>
    <property type="match status" value="1"/>
</dbReference>
<feature type="coiled-coil region" evidence="8">
    <location>
        <begin position="347"/>
        <end position="374"/>
    </location>
</feature>
<organism evidence="10 12">
    <name type="scientific">Eggerthella guodeyinii</name>
    <dbReference type="NCBI Taxonomy" id="2690837"/>
    <lineage>
        <taxon>Bacteria</taxon>
        <taxon>Bacillati</taxon>
        <taxon>Actinomycetota</taxon>
        <taxon>Coriobacteriia</taxon>
        <taxon>Eggerthellales</taxon>
        <taxon>Eggerthellaceae</taxon>
        <taxon>Eggerthella</taxon>
    </lineage>
</organism>
<protein>
    <submittedName>
        <fullName evidence="10">ATP-binding cassette domain-containing protein</fullName>
    </submittedName>
</protein>
<dbReference type="Pfam" id="PF08352">
    <property type="entry name" value="oligo_HPY"/>
    <property type="match status" value="1"/>
</dbReference>
<evidence type="ECO:0000256" key="5">
    <source>
        <dbReference type="ARBA" id="ARBA00022741"/>
    </source>
</evidence>
<keyword evidence="8" id="KW-0175">Coiled coil</keyword>
<evidence type="ECO:0000256" key="4">
    <source>
        <dbReference type="ARBA" id="ARBA00022475"/>
    </source>
</evidence>
<dbReference type="Pfam" id="PF00005">
    <property type="entry name" value="ABC_tran"/>
    <property type="match status" value="1"/>
</dbReference>
<evidence type="ECO:0000256" key="2">
    <source>
        <dbReference type="ARBA" id="ARBA00005417"/>
    </source>
</evidence>
<dbReference type="PROSITE" id="PS00211">
    <property type="entry name" value="ABC_TRANSPORTER_1"/>
    <property type="match status" value="1"/>
</dbReference>
<dbReference type="Gene3D" id="3.40.50.300">
    <property type="entry name" value="P-loop containing nucleotide triphosphate hydrolases"/>
    <property type="match status" value="1"/>
</dbReference>
<dbReference type="PANTHER" id="PTHR43297">
    <property type="entry name" value="OLIGOPEPTIDE TRANSPORT ATP-BINDING PROTEIN APPD"/>
    <property type="match status" value="1"/>
</dbReference>
<evidence type="ECO:0000256" key="1">
    <source>
        <dbReference type="ARBA" id="ARBA00004202"/>
    </source>
</evidence>
<keyword evidence="7" id="KW-0472">Membrane</keyword>
<dbReference type="PANTHER" id="PTHR43297:SF2">
    <property type="entry name" value="DIPEPTIDE TRANSPORT ATP-BINDING PROTEIN DPPD"/>
    <property type="match status" value="1"/>
</dbReference>
<dbReference type="InterPro" id="IPR013563">
    <property type="entry name" value="Oligopep_ABC_C"/>
</dbReference>
<keyword evidence="4" id="KW-1003">Cell membrane</keyword>
<dbReference type="GO" id="GO:0005524">
    <property type="term" value="F:ATP binding"/>
    <property type="evidence" value="ECO:0007669"/>
    <property type="project" value="UniProtKB-KW"/>
</dbReference>
<dbReference type="FunFam" id="3.40.50.300:FF:000016">
    <property type="entry name" value="Oligopeptide ABC transporter ATP-binding component"/>
    <property type="match status" value="1"/>
</dbReference>